<gene>
    <name evidence="2" type="ORF">Y1Q_0021914</name>
</gene>
<feature type="region of interest" description="Disordered" evidence="1">
    <location>
        <begin position="1"/>
        <end position="28"/>
    </location>
</feature>
<evidence type="ECO:0000313" key="2">
    <source>
        <dbReference type="EMBL" id="KYO27893.1"/>
    </source>
</evidence>
<comment type="caution">
    <text evidence="2">The sequence shown here is derived from an EMBL/GenBank/DDBJ whole genome shotgun (WGS) entry which is preliminary data.</text>
</comment>
<dbReference type="Proteomes" id="UP000050525">
    <property type="component" value="Unassembled WGS sequence"/>
</dbReference>
<accession>A0A151MTR4</accession>
<dbReference type="EMBL" id="AKHW03005059">
    <property type="protein sequence ID" value="KYO27893.1"/>
    <property type="molecule type" value="Genomic_DNA"/>
</dbReference>
<dbReference type="AlphaFoldDB" id="A0A151MTR4"/>
<organism evidence="2 3">
    <name type="scientific">Alligator mississippiensis</name>
    <name type="common">American alligator</name>
    <dbReference type="NCBI Taxonomy" id="8496"/>
    <lineage>
        <taxon>Eukaryota</taxon>
        <taxon>Metazoa</taxon>
        <taxon>Chordata</taxon>
        <taxon>Craniata</taxon>
        <taxon>Vertebrata</taxon>
        <taxon>Euteleostomi</taxon>
        <taxon>Archelosauria</taxon>
        <taxon>Archosauria</taxon>
        <taxon>Crocodylia</taxon>
        <taxon>Alligatoridae</taxon>
        <taxon>Alligatorinae</taxon>
        <taxon>Alligator</taxon>
    </lineage>
</organism>
<proteinExistence type="predicted"/>
<feature type="compositionally biased region" description="Basic and acidic residues" evidence="1">
    <location>
        <begin position="14"/>
        <end position="26"/>
    </location>
</feature>
<reference evidence="2 3" key="1">
    <citation type="journal article" date="2012" name="Genome Biol.">
        <title>Sequencing three crocodilian genomes to illuminate the evolution of archosaurs and amniotes.</title>
        <authorList>
            <person name="St John J.A."/>
            <person name="Braun E.L."/>
            <person name="Isberg S.R."/>
            <person name="Miles L.G."/>
            <person name="Chong A.Y."/>
            <person name="Gongora J."/>
            <person name="Dalzell P."/>
            <person name="Moran C."/>
            <person name="Bed'hom B."/>
            <person name="Abzhanov A."/>
            <person name="Burgess S.C."/>
            <person name="Cooksey A.M."/>
            <person name="Castoe T.A."/>
            <person name="Crawford N.G."/>
            <person name="Densmore L.D."/>
            <person name="Drew J.C."/>
            <person name="Edwards S.V."/>
            <person name="Faircloth B.C."/>
            <person name="Fujita M.K."/>
            <person name="Greenwold M.J."/>
            <person name="Hoffmann F.G."/>
            <person name="Howard J.M."/>
            <person name="Iguchi T."/>
            <person name="Janes D.E."/>
            <person name="Khan S.Y."/>
            <person name="Kohno S."/>
            <person name="de Koning A.J."/>
            <person name="Lance S.L."/>
            <person name="McCarthy F.M."/>
            <person name="McCormack J.E."/>
            <person name="Merchant M.E."/>
            <person name="Peterson D.G."/>
            <person name="Pollock D.D."/>
            <person name="Pourmand N."/>
            <person name="Raney B.J."/>
            <person name="Roessler K.A."/>
            <person name="Sanford J.R."/>
            <person name="Sawyer R.H."/>
            <person name="Schmidt C.J."/>
            <person name="Triplett E.W."/>
            <person name="Tuberville T.D."/>
            <person name="Venegas-Anaya M."/>
            <person name="Howard J.T."/>
            <person name="Jarvis E.D."/>
            <person name="Guillette L.J.Jr."/>
            <person name="Glenn T.C."/>
            <person name="Green R.E."/>
            <person name="Ray D.A."/>
        </authorList>
    </citation>
    <scope>NUCLEOTIDE SEQUENCE [LARGE SCALE GENOMIC DNA]</scope>
    <source>
        <strain evidence="2">KSC_2009_1</strain>
    </source>
</reference>
<keyword evidence="3" id="KW-1185">Reference proteome</keyword>
<sequence>MAFNLHRSSQNGRTSERKLGAPERDHGNRHHQMLLHPLALAAPVTIPNRQGLFSLKETLVGILARPDRSSCMEKVTQPAMKEREVLL</sequence>
<protein>
    <submittedName>
        <fullName evidence="2">Uncharacterized protein</fullName>
    </submittedName>
</protein>
<evidence type="ECO:0000256" key="1">
    <source>
        <dbReference type="SAM" id="MobiDB-lite"/>
    </source>
</evidence>
<evidence type="ECO:0000313" key="3">
    <source>
        <dbReference type="Proteomes" id="UP000050525"/>
    </source>
</evidence>
<name>A0A151MTR4_ALLMI</name>
<feature type="compositionally biased region" description="Polar residues" evidence="1">
    <location>
        <begin position="1"/>
        <end position="13"/>
    </location>
</feature>